<evidence type="ECO:0000313" key="1">
    <source>
        <dbReference type="EMBL" id="KAI3757256.1"/>
    </source>
</evidence>
<dbReference type="EMBL" id="CM042048">
    <property type="protein sequence ID" value="KAI3757256.1"/>
    <property type="molecule type" value="Genomic_DNA"/>
</dbReference>
<accession>A0ACB9EFN1</accession>
<protein>
    <submittedName>
        <fullName evidence="1">Uncharacterized protein</fullName>
    </submittedName>
</protein>
<sequence>MFAFTAIDFALPSYLFVHVFIFVLYCIYIHIHDILYIHSMYILACVMYVFQKVGNCPVCIDETLCVNYVVWIKGLKT</sequence>
<reference evidence="1 2" key="2">
    <citation type="journal article" date="2022" name="Mol. Ecol. Resour.">
        <title>The genomes of chicory, endive, great burdock and yacon provide insights into Asteraceae paleo-polyploidization history and plant inulin production.</title>
        <authorList>
            <person name="Fan W."/>
            <person name="Wang S."/>
            <person name="Wang H."/>
            <person name="Wang A."/>
            <person name="Jiang F."/>
            <person name="Liu H."/>
            <person name="Zhao H."/>
            <person name="Xu D."/>
            <person name="Zhang Y."/>
        </authorList>
    </citation>
    <scope>NUCLEOTIDE SEQUENCE [LARGE SCALE GENOMIC DNA]</scope>
    <source>
        <strain evidence="2">cv. Niubang</strain>
    </source>
</reference>
<reference evidence="2" key="1">
    <citation type="journal article" date="2022" name="Mol. Ecol. Resour.">
        <title>The genomes of chicory, endive, great burdock and yacon provide insights into Asteraceae palaeo-polyploidization history and plant inulin production.</title>
        <authorList>
            <person name="Fan W."/>
            <person name="Wang S."/>
            <person name="Wang H."/>
            <person name="Wang A."/>
            <person name="Jiang F."/>
            <person name="Liu H."/>
            <person name="Zhao H."/>
            <person name="Xu D."/>
            <person name="Zhang Y."/>
        </authorList>
    </citation>
    <scope>NUCLEOTIDE SEQUENCE [LARGE SCALE GENOMIC DNA]</scope>
    <source>
        <strain evidence="2">cv. Niubang</strain>
    </source>
</reference>
<name>A0ACB9EFN1_ARCLA</name>
<organism evidence="1 2">
    <name type="scientific">Arctium lappa</name>
    <name type="common">Greater burdock</name>
    <name type="synonym">Lappa major</name>
    <dbReference type="NCBI Taxonomy" id="4217"/>
    <lineage>
        <taxon>Eukaryota</taxon>
        <taxon>Viridiplantae</taxon>
        <taxon>Streptophyta</taxon>
        <taxon>Embryophyta</taxon>
        <taxon>Tracheophyta</taxon>
        <taxon>Spermatophyta</taxon>
        <taxon>Magnoliopsida</taxon>
        <taxon>eudicotyledons</taxon>
        <taxon>Gunneridae</taxon>
        <taxon>Pentapetalae</taxon>
        <taxon>asterids</taxon>
        <taxon>campanulids</taxon>
        <taxon>Asterales</taxon>
        <taxon>Asteraceae</taxon>
        <taxon>Carduoideae</taxon>
        <taxon>Cardueae</taxon>
        <taxon>Arctiinae</taxon>
        <taxon>Arctium</taxon>
    </lineage>
</organism>
<gene>
    <name evidence="1" type="ORF">L6452_04790</name>
</gene>
<dbReference type="Proteomes" id="UP001055879">
    <property type="component" value="Linkage Group LG02"/>
</dbReference>
<comment type="caution">
    <text evidence="1">The sequence shown here is derived from an EMBL/GenBank/DDBJ whole genome shotgun (WGS) entry which is preliminary data.</text>
</comment>
<keyword evidence="2" id="KW-1185">Reference proteome</keyword>
<proteinExistence type="predicted"/>
<evidence type="ECO:0000313" key="2">
    <source>
        <dbReference type="Proteomes" id="UP001055879"/>
    </source>
</evidence>